<keyword evidence="1" id="KW-0472">Membrane</keyword>
<dbReference type="RefSeq" id="WP_004719004.1">
    <property type="nucleotide sequence ID" value="NZ_BBRY01000025.1"/>
</dbReference>
<feature type="transmembrane region" description="Helical" evidence="1">
    <location>
        <begin position="51"/>
        <end position="72"/>
    </location>
</feature>
<sequence length="171" mass="20315">MYKTLAISIGLYLFLEILCHGFAFFAGKIVSKADKQKLNHPLHLEFTRQTFYRTMLLVSIVLMSHFYTEIAYFEQNGWIRLTLSISIILLILFILWWLNAFILRQVVLKQQQQSVTPVFKQKISYIMLHPLQFKALYISPEYLKRSVWMNRLLSVFAFILLFIDIQVLFNV</sequence>
<name>A0A6A1RVF2_ACIGI</name>
<proteinExistence type="predicted"/>
<evidence type="ECO:0000256" key="1">
    <source>
        <dbReference type="SAM" id="Phobius"/>
    </source>
</evidence>
<feature type="transmembrane region" description="Helical" evidence="1">
    <location>
        <begin position="78"/>
        <end position="103"/>
    </location>
</feature>
<feature type="transmembrane region" description="Helical" evidence="1">
    <location>
        <begin position="152"/>
        <end position="169"/>
    </location>
</feature>
<organism evidence="2 3">
    <name type="scientific">Acinetobacter guillouiae</name>
    <name type="common">Acinetobacter genomosp. 11</name>
    <dbReference type="NCBI Taxonomy" id="106649"/>
    <lineage>
        <taxon>Bacteria</taxon>
        <taxon>Pseudomonadati</taxon>
        <taxon>Pseudomonadota</taxon>
        <taxon>Gammaproteobacteria</taxon>
        <taxon>Moraxellales</taxon>
        <taxon>Moraxellaceae</taxon>
        <taxon>Acinetobacter</taxon>
    </lineage>
</organism>
<dbReference type="EMBL" id="JAHWXT010000013">
    <property type="protein sequence ID" value="MCF0267077.1"/>
    <property type="molecule type" value="Genomic_DNA"/>
</dbReference>
<accession>A0A6A1RVF2</accession>
<dbReference type="AlphaFoldDB" id="A0A6A1RVF2"/>
<reference evidence="2" key="1">
    <citation type="submission" date="2021-07" db="EMBL/GenBank/DDBJ databases">
        <authorList>
            <person name="Fernandez M."/>
            <person name="Pereira P."/>
            <person name="Torres Tejerizo G.A."/>
            <person name="Gonzalez P."/>
            <person name="Agostini E."/>
        </authorList>
    </citation>
    <scope>NUCLEOTIDE SEQUENCE</scope>
    <source>
        <strain evidence="2">SFC 500-1A</strain>
    </source>
</reference>
<keyword evidence="1" id="KW-1133">Transmembrane helix</keyword>
<feature type="transmembrane region" description="Helical" evidence="1">
    <location>
        <begin position="6"/>
        <end position="30"/>
    </location>
</feature>
<gene>
    <name evidence="2" type="ORF">KW868_21760</name>
</gene>
<comment type="caution">
    <text evidence="2">The sequence shown here is derived from an EMBL/GenBank/DDBJ whole genome shotgun (WGS) entry which is preliminary data.</text>
</comment>
<protein>
    <submittedName>
        <fullName evidence="2">Uncharacterized protein</fullName>
    </submittedName>
</protein>
<evidence type="ECO:0000313" key="3">
    <source>
        <dbReference type="Proteomes" id="UP000887320"/>
    </source>
</evidence>
<keyword evidence="1" id="KW-0812">Transmembrane</keyword>
<dbReference type="Proteomes" id="UP000887320">
    <property type="component" value="Unassembled WGS sequence"/>
</dbReference>
<evidence type="ECO:0000313" key="2">
    <source>
        <dbReference type="EMBL" id="MCF0267077.1"/>
    </source>
</evidence>